<dbReference type="Proteomes" id="UP001348265">
    <property type="component" value="Unassembled WGS sequence"/>
</dbReference>
<evidence type="ECO:0000313" key="2">
    <source>
        <dbReference type="EMBL" id="MEF3112603.1"/>
    </source>
</evidence>
<reference evidence="2 3" key="1">
    <citation type="submission" date="2023-08" db="EMBL/GenBank/DDBJ databases">
        <authorList>
            <person name="Sharma P."/>
            <person name="Verma V."/>
            <person name="Mohan M.K."/>
            <person name="Dubey A.K."/>
        </authorList>
    </citation>
    <scope>NUCLEOTIDE SEQUENCE [LARGE SCALE GENOMIC DNA]</scope>
    <source>
        <strain evidence="2 3">ADP4</strain>
    </source>
</reference>
<feature type="transmembrane region" description="Helical" evidence="1">
    <location>
        <begin position="104"/>
        <end position="128"/>
    </location>
</feature>
<organism evidence="2 3">
    <name type="scientific">Streptomyces chrestomyceticus</name>
    <dbReference type="NCBI Taxonomy" id="68185"/>
    <lineage>
        <taxon>Bacteria</taxon>
        <taxon>Bacillati</taxon>
        <taxon>Actinomycetota</taxon>
        <taxon>Actinomycetes</taxon>
        <taxon>Kitasatosporales</taxon>
        <taxon>Streptomycetaceae</taxon>
        <taxon>Streptomyces</taxon>
    </lineage>
</organism>
<feature type="transmembrane region" description="Helical" evidence="1">
    <location>
        <begin position="71"/>
        <end position="97"/>
    </location>
</feature>
<feature type="transmembrane region" description="Helical" evidence="1">
    <location>
        <begin position="316"/>
        <end position="336"/>
    </location>
</feature>
<gene>
    <name evidence="2" type="ORF">RB636_05220</name>
</gene>
<accession>A0ABU7WM53</accession>
<protein>
    <recommendedName>
        <fullName evidence="4">Integral membrane protein</fullName>
    </recommendedName>
</protein>
<comment type="caution">
    <text evidence="2">The sequence shown here is derived from an EMBL/GenBank/DDBJ whole genome shotgun (WGS) entry which is preliminary data.</text>
</comment>
<proteinExistence type="predicted"/>
<name>A0ABU7WM53_9ACTN</name>
<keyword evidence="1" id="KW-0812">Transmembrane</keyword>
<evidence type="ECO:0000256" key="1">
    <source>
        <dbReference type="SAM" id="Phobius"/>
    </source>
</evidence>
<sequence>MVMQDGGAVDVRPGADPGRAAAGHERAYRTAGAALAVYGGALTAWTVYGIVQGDGSVWDFFEGLFNPRASFFMWTLGPGEWALVVALLAVAAGALALRRVARTGALLLGWVILAQSAREIVGLCHAGYRQLYAVEPLGGWVLATRALGLPVALIVIVSLLRATERAGAAGTAAGGGAGDIRTGATKRSCADADSWWRRRLSRICGVLFLVMGATRLAWTAWGTAEEHIGLGTYLRRAVDGSATGGVVQLAQSGEFTTLSSVAVLLVLGVLAVRSNRDVRGALLVFAAVELYLTVRTVVLLTVTGFFGGPFVTGESAASLVITAYELAATTSVVVLATGRSFSAYGAYESGVSGPYGGGSHRSSPDGRAG</sequence>
<feature type="transmembrane region" description="Helical" evidence="1">
    <location>
        <begin position="140"/>
        <end position="160"/>
    </location>
</feature>
<keyword evidence="1" id="KW-1133">Transmembrane helix</keyword>
<feature type="transmembrane region" description="Helical" evidence="1">
    <location>
        <begin position="203"/>
        <end position="221"/>
    </location>
</feature>
<keyword evidence="3" id="KW-1185">Reference proteome</keyword>
<feature type="transmembrane region" description="Helical" evidence="1">
    <location>
        <begin position="255"/>
        <end position="272"/>
    </location>
</feature>
<evidence type="ECO:0008006" key="4">
    <source>
        <dbReference type="Google" id="ProtNLM"/>
    </source>
</evidence>
<evidence type="ECO:0000313" key="3">
    <source>
        <dbReference type="Proteomes" id="UP001348265"/>
    </source>
</evidence>
<feature type="transmembrane region" description="Helical" evidence="1">
    <location>
        <begin position="31"/>
        <end position="51"/>
    </location>
</feature>
<keyword evidence="1" id="KW-0472">Membrane</keyword>
<dbReference type="EMBL" id="JAVFKM010000002">
    <property type="protein sequence ID" value="MEF3112603.1"/>
    <property type="molecule type" value="Genomic_DNA"/>
</dbReference>
<feature type="transmembrane region" description="Helical" evidence="1">
    <location>
        <begin position="284"/>
        <end position="310"/>
    </location>
</feature>
<dbReference type="RefSeq" id="WP_331785531.1">
    <property type="nucleotide sequence ID" value="NZ_JAVFKM010000002.1"/>
</dbReference>